<reference evidence="4" key="1">
    <citation type="journal article" date="2020" name="Plant J.">
        <title>Transposons played a major role in the diversification between the closely related almond and peach genomes: results from the almond genome sequence.</title>
        <authorList>
            <person name="Alioto T."/>
            <person name="Alexiou K.G."/>
            <person name="Bardil A."/>
            <person name="Barteri F."/>
            <person name="Castanera R."/>
            <person name="Cruz F."/>
            <person name="Dhingra A."/>
            <person name="Duval H."/>
            <person name="Fernandez I Marti A."/>
            <person name="Frias L."/>
            <person name="Galan B."/>
            <person name="Garcia J.L."/>
            <person name="Howad W."/>
            <person name="Gomez-Garrido J."/>
            <person name="Gut M."/>
            <person name="Julca I."/>
            <person name="Morata J."/>
            <person name="Puigdomenech P."/>
            <person name="Ribeca P."/>
            <person name="Rubio Cabetas M.J."/>
            <person name="Vlasova A."/>
            <person name="Wirthensohn M."/>
            <person name="Garcia-Mas J."/>
            <person name="Gabaldon T."/>
            <person name="Casacuberta J.M."/>
            <person name="Arus P."/>
        </authorList>
    </citation>
    <scope>NUCLEOTIDE SEQUENCE [LARGE SCALE GENOMIC DNA]</scope>
    <source>
        <strain evidence="4">cv. Texas</strain>
    </source>
</reference>
<dbReference type="InterPro" id="IPR019557">
    <property type="entry name" value="AminoTfrase-like_pln_mobile"/>
</dbReference>
<dbReference type="Gramene" id="VVA35520">
    <property type="protein sequence ID" value="VVA35520"/>
    <property type="gene ID" value="Prudul26B025956"/>
</dbReference>
<dbReference type="Proteomes" id="UP000327085">
    <property type="component" value="Chromosome 3"/>
</dbReference>
<evidence type="ECO:0000313" key="4">
    <source>
        <dbReference type="Proteomes" id="UP000327085"/>
    </source>
</evidence>
<sequence>MRASASEIMRLKTYSGFVMTYQGMADQDQEHMIFLLFWLNIFIFPHAEEGVKIEYMHLAKALHNESDLATTPFMLASLYHCFYEITINPFNLSVCGLIWTVHMWLEWYFPELGSAGSESLEDVALAIVLVTRLRRPAIPELRYSSLNKGSSWRNLSMTPQEIRAVRASRRSRGEKVRVLPYDPSTLLMTEQEESSMRHTLVHYQSEAMLETTADEPSDPGLNPWSDVPAADETQALPPVSPVPPYTSGSHLRSKDKGKAPLEEYDVEESDEDEDEMPLQRKRGASVLSTRDADFDSVLRDAGSKRARVESSPDVEETSLVGPDDVPQVSGPFVVKESKMVTLKVGTIKLEEGVDLPPYEPYLGRDMAAEGMLSRRDPIFQSPSMPRTQPYQHNGQAYISANYQTLCSPTQLVALAKRNLSSGLDLSTSKAPILVQRRQNLRRIRVPLSLASKIASLSRARDSRTAPLAFPYLNKKRLQLEEVDDGDGAHGQSEDGDGADGQSNLPFRSFSKEMSDEPESDNVVPDPIVEPVARSEDGVNFGTLRVEGSGTPAMSKERAKMDFASSFENAKSDLLALADKFKHSGPAQSCDDLAQLEVELALSRDETKAQHEELEKYELLLKESDWRLRTSKASLPQVLLQMEELQDEADQMLTTLAAIEDINKADMEIGVELWHEKLRKIRLDKIRVDTRHFAKKIKTLLDLLV</sequence>
<name>A0A5E4G7E5_PRUDU</name>
<feature type="domain" description="Aminotransferase-like plant mobile" evidence="2">
    <location>
        <begin position="24"/>
        <end position="116"/>
    </location>
</feature>
<feature type="compositionally biased region" description="Basic and acidic residues" evidence="1">
    <location>
        <begin position="252"/>
        <end position="261"/>
    </location>
</feature>
<proteinExistence type="predicted"/>
<dbReference type="AlphaFoldDB" id="A0A5E4G7E5"/>
<dbReference type="Pfam" id="PF10536">
    <property type="entry name" value="PMD"/>
    <property type="match status" value="1"/>
</dbReference>
<feature type="region of interest" description="Disordered" evidence="1">
    <location>
        <begin position="482"/>
        <end position="524"/>
    </location>
</feature>
<accession>A0A5E4G7E5</accession>
<feature type="compositionally biased region" description="Basic and acidic residues" evidence="1">
    <location>
        <begin position="301"/>
        <end position="310"/>
    </location>
</feature>
<dbReference type="EMBL" id="CABIKO010000393">
    <property type="protein sequence ID" value="VVA35520.1"/>
    <property type="molecule type" value="Genomic_DNA"/>
</dbReference>
<evidence type="ECO:0000259" key="2">
    <source>
        <dbReference type="Pfam" id="PF10536"/>
    </source>
</evidence>
<gene>
    <name evidence="3" type="ORF">ALMOND_2B025956</name>
</gene>
<dbReference type="InParanoid" id="A0A5E4G7E5"/>
<feature type="compositionally biased region" description="Acidic residues" evidence="1">
    <location>
        <begin position="262"/>
        <end position="276"/>
    </location>
</feature>
<feature type="region of interest" description="Disordered" evidence="1">
    <location>
        <begin position="301"/>
        <end position="323"/>
    </location>
</feature>
<feature type="region of interest" description="Disordered" evidence="1">
    <location>
        <begin position="211"/>
        <end position="287"/>
    </location>
</feature>
<protein>
    <submittedName>
        <fullName evidence="3">PREDICTED: POPTR_0005s02360g</fullName>
    </submittedName>
</protein>
<organism evidence="3 4">
    <name type="scientific">Prunus dulcis</name>
    <name type="common">Almond</name>
    <name type="synonym">Amygdalus dulcis</name>
    <dbReference type="NCBI Taxonomy" id="3755"/>
    <lineage>
        <taxon>Eukaryota</taxon>
        <taxon>Viridiplantae</taxon>
        <taxon>Streptophyta</taxon>
        <taxon>Embryophyta</taxon>
        <taxon>Tracheophyta</taxon>
        <taxon>Spermatophyta</taxon>
        <taxon>Magnoliopsida</taxon>
        <taxon>eudicotyledons</taxon>
        <taxon>Gunneridae</taxon>
        <taxon>Pentapetalae</taxon>
        <taxon>rosids</taxon>
        <taxon>fabids</taxon>
        <taxon>Rosales</taxon>
        <taxon>Rosaceae</taxon>
        <taxon>Amygdaloideae</taxon>
        <taxon>Amygdaleae</taxon>
        <taxon>Prunus</taxon>
    </lineage>
</organism>
<evidence type="ECO:0000256" key="1">
    <source>
        <dbReference type="SAM" id="MobiDB-lite"/>
    </source>
</evidence>
<evidence type="ECO:0000313" key="3">
    <source>
        <dbReference type="EMBL" id="VVA35520.1"/>
    </source>
</evidence>